<organism evidence="7 8">
    <name type="scientific">Friedmanniomyces endolithicus</name>
    <dbReference type="NCBI Taxonomy" id="329885"/>
    <lineage>
        <taxon>Eukaryota</taxon>
        <taxon>Fungi</taxon>
        <taxon>Dikarya</taxon>
        <taxon>Ascomycota</taxon>
        <taxon>Pezizomycotina</taxon>
        <taxon>Dothideomycetes</taxon>
        <taxon>Dothideomycetidae</taxon>
        <taxon>Mycosphaerellales</taxon>
        <taxon>Teratosphaeriaceae</taxon>
        <taxon>Friedmanniomyces</taxon>
    </lineage>
</organism>
<keyword evidence="2" id="KW-0813">Transport</keyword>
<feature type="transmembrane region" description="Helical" evidence="6">
    <location>
        <begin position="474"/>
        <end position="493"/>
    </location>
</feature>
<dbReference type="GO" id="GO:0022857">
    <property type="term" value="F:transmembrane transporter activity"/>
    <property type="evidence" value="ECO:0007669"/>
    <property type="project" value="InterPro"/>
</dbReference>
<feature type="transmembrane region" description="Helical" evidence="6">
    <location>
        <begin position="50"/>
        <end position="70"/>
    </location>
</feature>
<dbReference type="PANTHER" id="PTHR45649">
    <property type="entry name" value="AMINO-ACID PERMEASE BAT1"/>
    <property type="match status" value="1"/>
</dbReference>
<feature type="transmembrane region" description="Helical" evidence="6">
    <location>
        <begin position="430"/>
        <end position="454"/>
    </location>
</feature>
<dbReference type="AlphaFoldDB" id="A0AAN6FGI4"/>
<evidence type="ECO:0000256" key="4">
    <source>
        <dbReference type="ARBA" id="ARBA00022989"/>
    </source>
</evidence>
<keyword evidence="5 6" id="KW-0472">Membrane</keyword>
<dbReference type="InterPro" id="IPR002293">
    <property type="entry name" value="AA/rel_permease1"/>
</dbReference>
<feature type="transmembrane region" description="Helical" evidence="6">
    <location>
        <begin position="82"/>
        <end position="102"/>
    </location>
</feature>
<feature type="transmembrane region" description="Helical" evidence="6">
    <location>
        <begin position="179"/>
        <end position="196"/>
    </location>
</feature>
<comment type="subcellular location">
    <subcellularLocation>
        <location evidence="1">Membrane</location>
        <topology evidence="1">Multi-pass membrane protein</topology>
    </subcellularLocation>
</comment>
<gene>
    <name evidence="7" type="ORF">LTR82_012155</name>
</gene>
<keyword evidence="4 6" id="KW-1133">Transmembrane helix</keyword>
<dbReference type="EMBL" id="JASUXU010000048">
    <property type="protein sequence ID" value="KAK0316127.1"/>
    <property type="molecule type" value="Genomic_DNA"/>
</dbReference>
<sequence>MEPAEYHGKNGVLDSVNEVPGAQGRYNNMMDRSDMNRLGKKQELKRSFRLISIFSFMCVVMSTWVFVINASTSGLAAGGTGGFIAVYIGSSFAYFTVVLSLAEMTSIAPTAGGQARVTNPYHWTSEFAHPRVQKFTSYVAGWLLTLSWLCGVTSGMFLTGQMVQGAILITNESFNAQPYQVWCLVLAFAASGLFLNTVGARYLALMEVFVAVFLVLGYVANIIVLWVMSPKNSTSEVFGSFDNGNGWSSTGFGILTAQTAALYLILGSDGAAHMAEELSYLIGTTSGLVMVIVSLSTSLIFHVSPHVSLKRIADDALHYPQTFCFCFTTDDLSSATGFAFMEIYRNATGSNIATLALTAILIILTFFSATNFVASASRQLYAFARDGGLPFSAQIAKVSTRLNVPVLACIIAFACVVLISLIALGSSVAFFAIISLQLIALFFTYVVAIGTLIYRRLRGPPLPEHRWSLGRAGLAINVFAFLYGLFALAFIVLPSTPTVTGATMNWGPVMFAGVMILALVYYFAGGHKTYLGPVKLVKDEGGWVR</sequence>
<evidence type="ECO:0000256" key="1">
    <source>
        <dbReference type="ARBA" id="ARBA00004141"/>
    </source>
</evidence>
<reference evidence="7" key="1">
    <citation type="submission" date="2021-12" db="EMBL/GenBank/DDBJ databases">
        <title>Black yeast isolated from Biological Soil Crust.</title>
        <authorList>
            <person name="Kurbessoian T."/>
        </authorList>
    </citation>
    <scope>NUCLEOTIDE SEQUENCE</scope>
    <source>
        <strain evidence="7">CCFEE 5208</strain>
    </source>
</reference>
<proteinExistence type="predicted"/>
<evidence type="ECO:0000256" key="6">
    <source>
        <dbReference type="SAM" id="Phobius"/>
    </source>
</evidence>
<dbReference type="Pfam" id="PF13520">
    <property type="entry name" value="AA_permease_2"/>
    <property type="match status" value="1"/>
</dbReference>
<name>A0AAN6FGI4_9PEZI</name>
<feature type="transmembrane region" description="Helical" evidence="6">
    <location>
        <begin position="505"/>
        <end position="524"/>
    </location>
</feature>
<keyword evidence="3 6" id="KW-0812">Transmembrane</keyword>
<protein>
    <submittedName>
        <fullName evidence="7">Uncharacterized protein</fullName>
    </submittedName>
</protein>
<dbReference type="PANTHER" id="PTHR45649:SF4">
    <property type="entry name" value="TRANSPORTER, PUTATIVE (EUROFUNG)-RELATED"/>
    <property type="match status" value="1"/>
</dbReference>
<evidence type="ECO:0000256" key="5">
    <source>
        <dbReference type="ARBA" id="ARBA00023136"/>
    </source>
</evidence>
<comment type="caution">
    <text evidence="7">The sequence shown here is derived from an EMBL/GenBank/DDBJ whole genome shotgun (WGS) entry which is preliminary data.</text>
</comment>
<feature type="transmembrane region" description="Helical" evidence="6">
    <location>
        <begin position="208"/>
        <end position="227"/>
    </location>
</feature>
<feature type="transmembrane region" description="Helical" evidence="6">
    <location>
        <begin position="247"/>
        <end position="266"/>
    </location>
</feature>
<dbReference type="Proteomes" id="UP001168146">
    <property type="component" value="Unassembled WGS sequence"/>
</dbReference>
<dbReference type="PIRSF" id="PIRSF006060">
    <property type="entry name" value="AA_transporter"/>
    <property type="match status" value="1"/>
</dbReference>
<evidence type="ECO:0000313" key="8">
    <source>
        <dbReference type="Proteomes" id="UP001168146"/>
    </source>
</evidence>
<evidence type="ECO:0000313" key="7">
    <source>
        <dbReference type="EMBL" id="KAK0316127.1"/>
    </source>
</evidence>
<feature type="transmembrane region" description="Helical" evidence="6">
    <location>
        <begin position="352"/>
        <end position="374"/>
    </location>
</feature>
<evidence type="ECO:0000256" key="2">
    <source>
        <dbReference type="ARBA" id="ARBA00022448"/>
    </source>
</evidence>
<feature type="transmembrane region" description="Helical" evidence="6">
    <location>
        <begin position="139"/>
        <end position="159"/>
    </location>
</feature>
<dbReference type="Gene3D" id="1.20.1740.10">
    <property type="entry name" value="Amino acid/polyamine transporter I"/>
    <property type="match status" value="1"/>
</dbReference>
<feature type="transmembrane region" description="Helical" evidence="6">
    <location>
        <begin position="278"/>
        <end position="301"/>
    </location>
</feature>
<evidence type="ECO:0000256" key="3">
    <source>
        <dbReference type="ARBA" id="ARBA00022692"/>
    </source>
</evidence>
<feature type="transmembrane region" description="Helical" evidence="6">
    <location>
        <begin position="402"/>
        <end position="424"/>
    </location>
</feature>
<dbReference type="GO" id="GO:0016020">
    <property type="term" value="C:membrane"/>
    <property type="evidence" value="ECO:0007669"/>
    <property type="project" value="UniProtKB-SubCell"/>
</dbReference>
<accession>A0AAN6FGI4</accession>